<feature type="signal peptide" evidence="1">
    <location>
        <begin position="1"/>
        <end position="16"/>
    </location>
</feature>
<dbReference type="AlphaFoldDB" id="A0AAD9QII4"/>
<dbReference type="GO" id="GO:0042565">
    <property type="term" value="C:RNA nuclear export complex"/>
    <property type="evidence" value="ECO:0007669"/>
    <property type="project" value="TreeGrafter"/>
</dbReference>
<evidence type="ECO:0000259" key="2">
    <source>
        <dbReference type="Pfam" id="PF19273"/>
    </source>
</evidence>
<dbReference type="Gene3D" id="1.25.10.10">
    <property type="entry name" value="Leucine-rich Repeat Variant"/>
    <property type="match status" value="1"/>
</dbReference>
<dbReference type="GO" id="GO:0005049">
    <property type="term" value="F:nuclear export signal receptor activity"/>
    <property type="evidence" value="ECO:0007669"/>
    <property type="project" value="InterPro"/>
</dbReference>
<evidence type="ECO:0000313" key="3">
    <source>
        <dbReference type="EMBL" id="KAK2561915.1"/>
    </source>
</evidence>
<organism evidence="3 4">
    <name type="scientific">Acropora cervicornis</name>
    <name type="common">Staghorn coral</name>
    <dbReference type="NCBI Taxonomy" id="6130"/>
    <lineage>
        <taxon>Eukaryota</taxon>
        <taxon>Metazoa</taxon>
        <taxon>Cnidaria</taxon>
        <taxon>Anthozoa</taxon>
        <taxon>Hexacorallia</taxon>
        <taxon>Scleractinia</taxon>
        <taxon>Astrocoeniina</taxon>
        <taxon>Acroporidae</taxon>
        <taxon>Acropora</taxon>
    </lineage>
</organism>
<feature type="domain" description="Exportin-5 C-terminal" evidence="2">
    <location>
        <begin position="33"/>
        <end position="358"/>
    </location>
</feature>
<accession>A0AAD9QII4</accession>
<evidence type="ECO:0000313" key="4">
    <source>
        <dbReference type="Proteomes" id="UP001249851"/>
    </source>
</evidence>
<protein>
    <submittedName>
        <fullName evidence="3">Exportin-5</fullName>
    </submittedName>
</protein>
<dbReference type="PANTHER" id="PTHR11223">
    <property type="entry name" value="EXPORTIN 1/5"/>
    <property type="match status" value="1"/>
</dbReference>
<dbReference type="Proteomes" id="UP001249851">
    <property type="component" value="Unassembled WGS sequence"/>
</dbReference>
<dbReference type="InterPro" id="IPR045478">
    <property type="entry name" value="Exportin-5_C"/>
</dbReference>
<reference evidence="3" key="1">
    <citation type="journal article" date="2023" name="G3 (Bethesda)">
        <title>Whole genome assembly and annotation of the endangered Caribbean coral Acropora cervicornis.</title>
        <authorList>
            <person name="Selwyn J.D."/>
            <person name="Vollmer S.V."/>
        </authorList>
    </citation>
    <scope>NUCLEOTIDE SEQUENCE</scope>
    <source>
        <strain evidence="3">K2</strain>
    </source>
</reference>
<dbReference type="InterPro" id="IPR045065">
    <property type="entry name" value="XPO1/5"/>
</dbReference>
<comment type="caution">
    <text evidence="3">The sequence shown here is derived from an EMBL/GenBank/DDBJ whole genome shotgun (WGS) entry which is preliminary data.</text>
</comment>
<dbReference type="GO" id="GO:0003723">
    <property type="term" value="F:RNA binding"/>
    <property type="evidence" value="ECO:0007669"/>
    <property type="project" value="TreeGrafter"/>
</dbReference>
<feature type="chain" id="PRO_5042159756" evidence="1">
    <location>
        <begin position="17"/>
        <end position="455"/>
    </location>
</feature>
<gene>
    <name evidence="3" type="ORF">P5673_015323</name>
</gene>
<proteinExistence type="predicted"/>
<name>A0AAD9QII4_ACRCE</name>
<dbReference type="GO" id="GO:0005634">
    <property type="term" value="C:nucleus"/>
    <property type="evidence" value="ECO:0007669"/>
    <property type="project" value="TreeGrafter"/>
</dbReference>
<keyword evidence="4" id="KW-1185">Reference proteome</keyword>
<sequence>MLCAITLMAVVRSCASINIETATNTGLSIGSMPNGTPYVCNPCAPFVLPLLTNLIQLAKCMNSLYDPAVKALMFGDYPAILGMHDLDKSAIYVLQGQVNEKVRGDVVTTFNPIHTSRTFLYHLSDTCYHALGYAGACLTHDFYNISGLPQLLGDSMVKTLVHVPNYRLRFFLRNFMKLFVLHCPGYHLMNVAIPILSPFFSYMVQYLEEQWQIVRQHQAESNVDEDGEDVEHKEIIEDQLVCIVSKDYMEVFTLACVVRKDSNGVTGMEITEEDELRGLDPCNTKLGSLGTLLLRTESVNMQILCTTFQCMTWPDSSICHKASRLAMAFMKEVLVICRESETTLADSVVQQLFYQVLKRPQYSSLQQVLLQTNCSLDDLQALCFEGKEVAEKKKREQFRKLVAGIIGKNIADLFRNEIKIKDLPPIAINPTKPEQTEDLTGLMELFDPNKSTEVV</sequence>
<dbReference type="PANTHER" id="PTHR11223:SF3">
    <property type="entry name" value="EXPORTIN-5"/>
    <property type="match status" value="1"/>
</dbReference>
<dbReference type="GO" id="GO:0006611">
    <property type="term" value="P:protein export from nucleus"/>
    <property type="evidence" value="ECO:0007669"/>
    <property type="project" value="InterPro"/>
</dbReference>
<reference evidence="3" key="2">
    <citation type="journal article" date="2023" name="Science">
        <title>Genomic signatures of disease resistance in endangered staghorn corals.</title>
        <authorList>
            <person name="Vollmer S.V."/>
            <person name="Selwyn J.D."/>
            <person name="Despard B.A."/>
            <person name="Roesel C.L."/>
        </authorList>
    </citation>
    <scope>NUCLEOTIDE SEQUENCE</scope>
    <source>
        <strain evidence="3">K2</strain>
    </source>
</reference>
<dbReference type="Pfam" id="PF19273">
    <property type="entry name" value="Exportin-5"/>
    <property type="match status" value="1"/>
</dbReference>
<keyword evidence="1" id="KW-0732">Signal</keyword>
<dbReference type="GO" id="GO:0006405">
    <property type="term" value="P:RNA export from nucleus"/>
    <property type="evidence" value="ECO:0007669"/>
    <property type="project" value="TreeGrafter"/>
</dbReference>
<dbReference type="EMBL" id="JARQWQ010000031">
    <property type="protein sequence ID" value="KAK2561915.1"/>
    <property type="molecule type" value="Genomic_DNA"/>
</dbReference>
<dbReference type="GO" id="GO:0005737">
    <property type="term" value="C:cytoplasm"/>
    <property type="evidence" value="ECO:0007669"/>
    <property type="project" value="TreeGrafter"/>
</dbReference>
<dbReference type="InterPro" id="IPR011989">
    <property type="entry name" value="ARM-like"/>
</dbReference>
<evidence type="ECO:0000256" key="1">
    <source>
        <dbReference type="SAM" id="SignalP"/>
    </source>
</evidence>